<dbReference type="EMBL" id="KE504126">
    <property type="protein sequence ID" value="EPT04727.1"/>
    <property type="molecule type" value="Genomic_DNA"/>
</dbReference>
<feature type="transmembrane region" description="Helical" evidence="6">
    <location>
        <begin position="212"/>
        <end position="234"/>
    </location>
</feature>
<evidence type="ECO:0000256" key="6">
    <source>
        <dbReference type="SAM" id="Phobius"/>
    </source>
</evidence>
<name>S8EHY9_FOMSC</name>
<dbReference type="PANTHER" id="PTHR47804:SF1">
    <property type="entry name" value="DUF2421 DOMAIN-CONTAINING PROTEIN"/>
    <property type="match status" value="1"/>
</dbReference>
<dbReference type="PRINTS" id="PR02047">
    <property type="entry name" value="BREFELDNASP4"/>
</dbReference>
<keyword evidence="10" id="KW-1185">Reference proteome</keyword>
<comment type="subcellular location">
    <subcellularLocation>
        <location evidence="1">Membrane</location>
        <topology evidence="1">Multi-pass membrane protein</topology>
    </subcellularLocation>
</comment>
<dbReference type="GO" id="GO:0016020">
    <property type="term" value="C:membrane"/>
    <property type="evidence" value="ECO:0007669"/>
    <property type="project" value="UniProtKB-SubCell"/>
</dbReference>
<evidence type="ECO:0000256" key="1">
    <source>
        <dbReference type="ARBA" id="ARBA00004141"/>
    </source>
</evidence>
<dbReference type="AlphaFoldDB" id="S8EHY9"/>
<dbReference type="InterPro" id="IPR023244">
    <property type="entry name" value="Brefeldin_A-sensitivity_4"/>
</dbReference>
<keyword evidence="3 6" id="KW-1133">Transmembrane helix</keyword>
<feature type="transmembrane region" description="Helical" evidence="6">
    <location>
        <begin position="294"/>
        <end position="317"/>
    </location>
</feature>
<evidence type="ECO:0000256" key="4">
    <source>
        <dbReference type="ARBA" id="ARBA00023136"/>
    </source>
</evidence>
<evidence type="ECO:0000259" key="8">
    <source>
        <dbReference type="Pfam" id="PF13515"/>
    </source>
</evidence>
<reference evidence="9 10" key="1">
    <citation type="journal article" date="2012" name="Science">
        <title>The Paleozoic origin of enzymatic lignin decomposition reconstructed from 31 fungal genomes.</title>
        <authorList>
            <person name="Floudas D."/>
            <person name="Binder M."/>
            <person name="Riley R."/>
            <person name="Barry K."/>
            <person name="Blanchette R.A."/>
            <person name="Henrissat B."/>
            <person name="Martinez A.T."/>
            <person name="Otillar R."/>
            <person name="Spatafora J.W."/>
            <person name="Yadav J.S."/>
            <person name="Aerts A."/>
            <person name="Benoit I."/>
            <person name="Boyd A."/>
            <person name="Carlson A."/>
            <person name="Copeland A."/>
            <person name="Coutinho P.M."/>
            <person name="de Vries R.P."/>
            <person name="Ferreira P."/>
            <person name="Findley K."/>
            <person name="Foster B."/>
            <person name="Gaskell J."/>
            <person name="Glotzer D."/>
            <person name="Gorecki P."/>
            <person name="Heitman J."/>
            <person name="Hesse C."/>
            <person name="Hori C."/>
            <person name="Igarashi K."/>
            <person name="Jurgens J.A."/>
            <person name="Kallen N."/>
            <person name="Kersten P."/>
            <person name="Kohler A."/>
            <person name="Kuees U."/>
            <person name="Kumar T.K.A."/>
            <person name="Kuo A."/>
            <person name="LaButti K."/>
            <person name="Larrondo L.F."/>
            <person name="Lindquist E."/>
            <person name="Ling A."/>
            <person name="Lombard V."/>
            <person name="Lucas S."/>
            <person name="Lundell T."/>
            <person name="Martin R."/>
            <person name="McLaughlin D.J."/>
            <person name="Morgenstern I."/>
            <person name="Morin E."/>
            <person name="Murat C."/>
            <person name="Nagy L.G."/>
            <person name="Nolan M."/>
            <person name="Ohm R.A."/>
            <person name="Patyshakuliyeva A."/>
            <person name="Rokas A."/>
            <person name="Ruiz-Duenas F.J."/>
            <person name="Sabat G."/>
            <person name="Salamov A."/>
            <person name="Samejima M."/>
            <person name="Schmutz J."/>
            <person name="Slot J.C."/>
            <person name="St John F."/>
            <person name="Stenlid J."/>
            <person name="Sun H."/>
            <person name="Sun S."/>
            <person name="Syed K."/>
            <person name="Tsang A."/>
            <person name="Wiebenga A."/>
            <person name="Young D."/>
            <person name="Pisabarro A."/>
            <person name="Eastwood D.C."/>
            <person name="Martin F."/>
            <person name="Cullen D."/>
            <person name="Grigoriev I.V."/>
            <person name="Hibbett D.S."/>
        </authorList>
    </citation>
    <scope>NUCLEOTIDE SEQUENCE</scope>
    <source>
        <strain evidence="10">FP-58527</strain>
    </source>
</reference>
<proteinExistence type="predicted"/>
<protein>
    <submittedName>
        <fullName evidence="9">Uncharacterized protein</fullName>
    </submittedName>
</protein>
<feature type="transmembrane region" description="Helical" evidence="6">
    <location>
        <begin position="271"/>
        <end position="288"/>
    </location>
</feature>
<dbReference type="InterPro" id="IPR018820">
    <property type="entry name" value="BRE4-related_DUF2421"/>
</dbReference>
<feature type="transmembrane region" description="Helical" evidence="6">
    <location>
        <begin position="152"/>
        <end position="170"/>
    </location>
</feature>
<evidence type="ECO:0000259" key="7">
    <source>
        <dbReference type="Pfam" id="PF10334"/>
    </source>
</evidence>
<evidence type="ECO:0000313" key="9">
    <source>
        <dbReference type="EMBL" id="EPT04727.1"/>
    </source>
</evidence>
<feature type="transmembrane region" description="Helical" evidence="6">
    <location>
        <begin position="770"/>
        <end position="787"/>
    </location>
</feature>
<evidence type="ECO:0000256" key="3">
    <source>
        <dbReference type="ARBA" id="ARBA00022989"/>
    </source>
</evidence>
<feature type="transmembrane region" description="Helical" evidence="6">
    <location>
        <begin position="847"/>
        <end position="869"/>
    </location>
</feature>
<dbReference type="Pfam" id="PF10334">
    <property type="entry name" value="BRE4"/>
    <property type="match status" value="1"/>
</dbReference>
<organism evidence="9 10">
    <name type="scientific">Fomitopsis schrenkii</name>
    <name type="common">Brown rot fungus</name>
    <dbReference type="NCBI Taxonomy" id="2126942"/>
    <lineage>
        <taxon>Eukaryota</taxon>
        <taxon>Fungi</taxon>
        <taxon>Dikarya</taxon>
        <taxon>Basidiomycota</taxon>
        <taxon>Agaricomycotina</taxon>
        <taxon>Agaricomycetes</taxon>
        <taxon>Polyporales</taxon>
        <taxon>Fomitopsis</taxon>
    </lineage>
</organism>
<accession>S8EHY9</accession>
<sequence length="1128" mass="127000">MRGSGTSSRIRDINLRVNANHTQSREWSVFGELYDAEDRARASASHSGVRSRHNNLRQPLNTTKVYFPSRDVDRQAATVQSPSEDHRLADTLVESSEEEDESRLHNGTSGPPFAPLNGAPPPSRSLWQWFTALISKLPTLSPVHRNIIKCSVAYFIASLFTFSPYLSGFIADLTNYGRGESYPAPSGHMVATVAVYFNPAKTLGGMLEADKYCLMGLLFAAFVSLSSMSMFWFLEVRAGWEWLADVLMVLWIGVGMSLVAWMKLWMAKPTFNTACSMTAIILFVVVVKEGGLQTLLQVSFIILCGSAISNIVCMLLWPQRATKNLQNAMMQTLQSFATLLDMLTDTFLLEDALRNLTSDKLAKAAESHQASFTSLKKHFGEAQSEWLLGGPKKPRGAHVVDLRESTGQAYQDAIDSLNRLGQHLNGLRSGTTLQYELIKAEKNGKLVLRGHHSDTPTPGDGTAASATMIEDEDAAMLQAAAAMFGDLIDDLGPPLKALSSACIVTLKRLKEGFTKRTDPVNRITTLEFQQLADAVRRALFTFESTSNHAVVRLYRRQQNMSETQSRYSYGSTLDENQVLTGNDGESVFLVYFFIFTLQEFSKELIALVDALERLYAAEHERASSGRRWQWLRDAISISGPQRRGRAKRGDRSLSQRFSTYFNTERRRDPVAFPKIRPHAPNTIQTPARSGLTFIGRVQQSLWYIGARMKEPDIKHAFKTGMATAILAAPAFFDSTRPLFLHYRGEWALISFFVVISPTIGATNFMGFHRVLGTLLGAATATGIWTLFPENPYALCIFGFFFSIPCFYYIVAKPQHAMSSRFVLLTYNLTCLYCYNLRMKDIDVIEIAYHRAIAVTIGVIWAAIVSRFWWPTEARRTLGRALGEFCLNMGWLYTRLVAFNSFADAELRVMEDDNDNEADEESSPIMPQSRKDRLTNSIHHFMAMELHLQIKLIELQGLLAQTQHEPRWKGPFPVALYRSILTSLQRILDQLHSMRCVTSREEWFAQTVRCDFILPVNRERREMVGNIILYFSTLSAAFSLKSPLPPYLPPAEEARLRLVDAIRKLDVVRNRDVRGSRQLLFFAYALTMKGVIQELNVLGHTLQDVFGVIGQSREEFEALFNVTDDPSNV</sequence>
<evidence type="ECO:0000313" key="10">
    <source>
        <dbReference type="Proteomes" id="UP000015241"/>
    </source>
</evidence>
<gene>
    <name evidence="9" type="ORF">FOMPIDRAFT_1113438</name>
</gene>
<dbReference type="InParanoid" id="S8EHY9"/>
<dbReference type="PANTHER" id="PTHR47804">
    <property type="entry name" value="60S RIBOSOMAL PROTEIN L19"/>
    <property type="match status" value="1"/>
</dbReference>
<dbReference type="Pfam" id="PF13515">
    <property type="entry name" value="FUSC_2"/>
    <property type="match status" value="1"/>
</dbReference>
<dbReference type="HOGENOM" id="CLU_001127_1_1_1"/>
<evidence type="ECO:0000256" key="2">
    <source>
        <dbReference type="ARBA" id="ARBA00022692"/>
    </source>
</evidence>
<feature type="region of interest" description="Disordered" evidence="5">
    <location>
        <begin position="91"/>
        <end position="117"/>
    </location>
</feature>
<keyword evidence="2 6" id="KW-0812">Transmembrane</keyword>
<dbReference type="OrthoDB" id="68611at2759"/>
<dbReference type="Proteomes" id="UP000015241">
    <property type="component" value="Unassembled WGS sequence"/>
</dbReference>
<feature type="domain" description="DUF2421" evidence="7">
    <location>
        <begin position="935"/>
        <end position="1048"/>
    </location>
</feature>
<feature type="transmembrane region" description="Helical" evidence="6">
    <location>
        <begin position="246"/>
        <end position="264"/>
    </location>
</feature>
<dbReference type="STRING" id="743788.S8EHY9"/>
<dbReference type="InterPro" id="IPR049453">
    <property type="entry name" value="Memb_transporter_dom"/>
</dbReference>
<feature type="domain" description="Integral membrane bound transporter" evidence="8">
    <location>
        <begin position="738"/>
        <end position="864"/>
    </location>
</feature>
<dbReference type="InterPro" id="IPR052430">
    <property type="entry name" value="IVT-Associated"/>
</dbReference>
<feature type="transmembrane region" description="Helical" evidence="6">
    <location>
        <begin position="792"/>
        <end position="811"/>
    </location>
</feature>
<keyword evidence="4 6" id="KW-0472">Membrane</keyword>
<dbReference type="eggNOG" id="KOG4711">
    <property type="taxonomic scope" value="Eukaryota"/>
</dbReference>
<evidence type="ECO:0000256" key="5">
    <source>
        <dbReference type="SAM" id="MobiDB-lite"/>
    </source>
</evidence>
<feature type="transmembrane region" description="Helical" evidence="6">
    <location>
        <begin position="746"/>
        <end position="764"/>
    </location>
</feature>